<dbReference type="InterPro" id="IPR018666">
    <property type="entry name" value="DUF2125"/>
</dbReference>
<dbReference type="AlphaFoldDB" id="A0A221K2K3"/>
<dbReference type="Proteomes" id="UP000199754">
    <property type="component" value="Chromosome"/>
</dbReference>
<dbReference type="OrthoDB" id="7625707at2"/>
<proteinExistence type="predicted"/>
<gene>
    <name evidence="1" type="ORF">SULPSESMR1_02429</name>
</gene>
<reference evidence="1 2" key="1">
    <citation type="submission" date="2017-07" db="EMBL/GenBank/DDBJ databases">
        <title>Genome Sequence of Sulfitobacter pseudonitzschiae Strain SMR1 Isolated from a culture of the Diatom Skeletonema marinoi.</title>
        <authorList>
            <person name="Topel M."/>
            <person name="Pinder M.I.M."/>
            <person name="Johansson O.N."/>
            <person name="Kourtchenko O."/>
            <person name="Godhe A."/>
            <person name="Clarke A.K."/>
        </authorList>
    </citation>
    <scope>NUCLEOTIDE SEQUENCE [LARGE SCALE GENOMIC DNA]</scope>
    <source>
        <strain evidence="1 2">SMR1</strain>
    </source>
</reference>
<dbReference type="KEGG" id="spse:SULPSESMR1_02429"/>
<accession>A0A221K2K3</accession>
<evidence type="ECO:0000313" key="2">
    <source>
        <dbReference type="Proteomes" id="UP000199754"/>
    </source>
</evidence>
<dbReference type="Pfam" id="PF09898">
    <property type="entry name" value="DUF2125"/>
    <property type="match status" value="1"/>
</dbReference>
<keyword evidence="2" id="KW-1185">Reference proteome</keyword>
<evidence type="ECO:0008006" key="3">
    <source>
        <dbReference type="Google" id="ProtNLM"/>
    </source>
</evidence>
<dbReference type="RefSeq" id="WP_089421038.1">
    <property type="nucleotide sequence ID" value="NZ_CP022415.1"/>
</dbReference>
<protein>
    <recommendedName>
        <fullName evidence="3">DUF2125 domain-containing protein</fullName>
    </recommendedName>
</protein>
<dbReference type="EMBL" id="CP022415">
    <property type="protein sequence ID" value="ASM73226.1"/>
    <property type="molecule type" value="Genomic_DNA"/>
</dbReference>
<organism evidence="1 2">
    <name type="scientific">Pseudosulfitobacter pseudonitzschiae</name>
    <dbReference type="NCBI Taxonomy" id="1402135"/>
    <lineage>
        <taxon>Bacteria</taxon>
        <taxon>Pseudomonadati</taxon>
        <taxon>Pseudomonadota</taxon>
        <taxon>Alphaproteobacteria</taxon>
        <taxon>Rhodobacterales</taxon>
        <taxon>Roseobacteraceae</taxon>
        <taxon>Pseudosulfitobacter</taxon>
    </lineage>
</organism>
<evidence type="ECO:0000313" key="1">
    <source>
        <dbReference type="EMBL" id="ASM73226.1"/>
    </source>
</evidence>
<name>A0A221K2K3_9RHOB</name>
<sequence length="332" mass="36142">MRRLLRVCVVLATLWCVWWGVASYALHSAVVSWFDARRAEGWQADMDGPQPGGFPLNLRTRIADLALADPDTGVAFRAPQITFTASALWPGNITLRLPDTPMTFATPEGAADLTMQDSVMTLDLRRERALGLDRLQWAAQSWQLDGPEGSLIGAKGLSLAAIRTTGATYDITASAPAFAPGAVPRRTLRLPDEWPLTFDQLALEATVTFDRPWDIRALEDRRPQPRWIALHLAEAAWGDLRLRLAADLEVDAAGIPAGTVSIQADNWPIMLDLAEAANLLPGGMRSQAEEVLRRFATLSGNPDALDVQLNLAGGFISLGFLPVAPAPRLILR</sequence>